<dbReference type="AlphaFoldDB" id="A0A1H7N2E7"/>
<sequence length="120" mass="13341">MILPAQRRQARLAIHRLGASCTIREPTGASLNAYGKPDGSESWSDVATEKVVRTYTRSNSPEQARLSGGRYRTESPLLVFRDDSAVEEGFRVVFPDEREYEVDALNPYPTHIEGTTTVIG</sequence>
<evidence type="ECO:0000313" key="2">
    <source>
        <dbReference type="Proteomes" id="UP000183894"/>
    </source>
</evidence>
<dbReference type="EMBL" id="FOAD01000003">
    <property type="protein sequence ID" value="SEL17776.1"/>
    <property type="molecule type" value="Genomic_DNA"/>
</dbReference>
<reference evidence="1 2" key="1">
    <citation type="submission" date="2016-10" db="EMBL/GenBank/DDBJ databases">
        <authorList>
            <person name="de Groot N.N."/>
        </authorList>
    </citation>
    <scope>NUCLEOTIDE SEQUENCE [LARGE SCALE GENOMIC DNA]</scope>
    <source>
        <strain evidence="1 2">CDM_5</strain>
    </source>
</reference>
<accession>A0A1H7N2E7</accession>
<name>A0A1H7N2E7_HALLR</name>
<protein>
    <submittedName>
        <fullName evidence="1">Uncharacterized protein</fullName>
    </submittedName>
</protein>
<evidence type="ECO:0000313" key="1">
    <source>
        <dbReference type="EMBL" id="SEL17776.1"/>
    </source>
</evidence>
<gene>
    <name evidence="1" type="ORF">SAMN04488691_103174</name>
</gene>
<organism evidence="1 2">
    <name type="scientific">Haloferax larsenii</name>
    <dbReference type="NCBI Taxonomy" id="302484"/>
    <lineage>
        <taxon>Archaea</taxon>
        <taxon>Methanobacteriati</taxon>
        <taxon>Methanobacteriota</taxon>
        <taxon>Stenosarchaea group</taxon>
        <taxon>Halobacteria</taxon>
        <taxon>Halobacteriales</taxon>
        <taxon>Haloferacaceae</taxon>
        <taxon>Haloferax</taxon>
    </lineage>
</organism>
<proteinExistence type="predicted"/>
<dbReference type="Proteomes" id="UP000183894">
    <property type="component" value="Unassembled WGS sequence"/>
</dbReference>